<comment type="catalytic activity">
    <reaction evidence="1">
        <text>4-amino-5-hydroxymethyl-2-methylpyrimidine + ATP = 4-amino-2-methyl-5-(phosphooxymethyl)pyrimidine + ADP + H(+)</text>
        <dbReference type="Rhea" id="RHEA:23096"/>
        <dbReference type="ChEBI" id="CHEBI:15378"/>
        <dbReference type="ChEBI" id="CHEBI:16892"/>
        <dbReference type="ChEBI" id="CHEBI:30616"/>
        <dbReference type="ChEBI" id="CHEBI:58354"/>
        <dbReference type="ChEBI" id="CHEBI:456216"/>
        <dbReference type="EC" id="2.7.1.49"/>
    </reaction>
</comment>
<dbReference type="GO" id="GO:0005524">
    <property type="term" value="F:ATP binding"/>
    <property type="evidence" value="ECO:0007669"/>
    <property type="project" value="UniProtKB-KW"/>
</dbReference>
<dbReference type="STRING" id="1471761.B0W44_14560"/>
<evidence type="ECO:0000256" key="10">
    <source>
        <dbReference type="ARBA" id="ARBA00022777"/>
    </source>
</evidence>
<dbReference type="CDD" id="cd01169">
    <property type="entry name" value="HMPP_kinase"/>
    <property type="match status" value="1"/>
</dbReference>
<evidence type="ECO:0000259" key="16">
    <source>
        <dbReference type="Pfam" id="PF08543"/>
    </source>
</evidence>
<dbReference type="OrthoDB" id="9810880at2"/>
<dbReference type="EC" id="2.7.4.7" evidence="6"/>
<comment type="similarity">
    <text evidence="4">Belongs to the ThiD family.</text>
</comment>
<keyword evidence="10 17" id="KW-0418">Kinase</keyword>
<dbReference type="SUPFAM" id="SSF53613">
    <property type="entry name" value="Ribokinase-like"/>
    <property type="match status" value="1"/>
</dbReference>
<keyword evidence="9" id="KW-0547">Nucleotide-binding</keyword>
<evidence type="ECO:0000256" key="15">
    <source>
        <dbReference type="ARBA" id="ARBA00043176"/>
    </source>
</evidence>
<evidence type="ECO:0000256" key="4">
    <source>
        <dbReference type="ARBA" id="ARBA00009879"/>
    </source>
</evidence>
<evidence type="ECO:0000313" key="18">
    <source>
        <dbReference type="Proteomes" id="UP000188603"/>
    </source>
</evidence>
<evidence type="ECO:0000256" key="13">
    <source>
        <dbReference type="ARBA" id="ARBA00037917"/>
    </source>
</evidence>
<dbReference type="FunFam" id="3.40.1190.20:FF:000003">
    <property type="entry name" value="Phosphomethylpyrimidine kinase ThiD"/>
    <property type="match status" value="1"/>
</dbReference>
<evidence type="ECO:0000313" key="17">
    <source>
        <dbReference type="EMBL" id="AQS56788.1"/>
    </source>
</evidence>
<reference evidence="17 18" key="1">
    <citation type="journal article" date="2015" name="Int. J. Syst. Evol. Microbiol.">
        <title>Novibacillus thermophilus gen. nov., sp. nov., a Gram-staining-negative and moderately thermophilic member of the family Thermoactinomycetaceae.</title>
        <authorList>
            <person name="Yang G."/>
            <person name="Chen J."/>
            <person name="Zhou S."/>
        </authorList>
    </citation>
    <scope>NUCLEOTIDE SEQUENCE [LARGE SCALE GENOMIC DNA]</scope>
    <source>
        <strain evidence="17 18">SG-1</strain>
    </source>
</reference>
<evidence type="ECO:0000256" key="14">
    <source>
        <dbReference type="ARBA" id="ARBA00042102"/>
    </source>
</evidence>
<dbReference type="EC" id="2.7.1.49" evidence="5"/>
<feature type="domain" description="Pyridoxamine kinase/Phosphomethylpyrimidine kinase" evidence="16">
    <location>
        <begin position="14"/>
        <end position="258"/>
    </location>
</feature>
<dbReference type="Pfam" id="PF08543">
    <property type="entry name" value="Phos_pyr_kin"/>
    <property type="match status" value="1"/>
</dbReference>
<evidence type="ECO:0000256" key="2">
    <source>
        <dbReference type="ARBA" id="ARBA00000565"/>
    </source>
</evidence>
<dbReference type="KEGG" id="ntr:B0W44_14560"/>
<evidence type="ECO:0000256" key="9">
    <source>
        <dbReference type="ARBA" id="ARBA00022741"/>
    </source>
</evidence>
<protein>
    <recommendedName>
        <fullName evidence="7">Hydroxymethylpyrimidine/phosphomethylpyrimidine kinase</fullName>
        <ecNumber evidence="5">2.7.1.49</ecNumber>
        <ecNumber evidence="6">2.7.4.7</ecNumber>
    </recommendedName>
    <alternativeName>
        <fullName evidence="14">Hydroxymethylpyrimidine kinase</fullName>
    </alternativeName>
    <alternativeName>
        <fullName evidence="15">Hydroxymethylpyrimidine phosphate kinase</fullName>
    </alternativeName>
</protein>
<keyword evidence="8" id="KW-0808">Transferase</keyword>
<evidence type="ECO:0000256" key="6">
    <source>
        <dbReference type="ARBA" id="ARBA00012963"/>
    </source>
</evidence>
<dbReference type="RefSeq" id="WP_077720654.1">
    <property type="nucleotide sequence ID" value="NZ_CP019699.1"/>
</dbReference>
<comment type="pathway">
    <text evidence="3">Cofactor biosynthesis; thiamine diphosphate biosynthesis; 4-amino-2-methyl-5-diphosphomethylpyrimidine from 5-amino-1-(5-phospho-D-ribosyl)imidazole: step 3/3.</text>
</comment>
<comment type="catalytic activity">
    <reaction evidence="2">
        <text>4-amino-2-methyl-5-(phosphooxymethyl)pyrimidine + ATP = 4-amino-2-methyl-5-(diphosphooxymethyl)pyrimidine + ADP</text>
        <dbReference type="Rhea" id="RHEA:19893"/>
        <dbReference type="ChEBI" id="CHEBI:30616"/>
        <dbReference type="ChEBI" id="CHEBI:57841"/>
        <dbReference type="ChEBI" id="CHEBI:58354"/>
        <dbReference type="ChEBI" id="CHEBI:456216"/>
        <dbReference type="EC" id="2.7.4.7"/>
    </reaction>
</comment>
<dbReference type="AlphaFoldDB" id="A0A1U9K9T2"/>
<dbReference type="GO" id="GO:0005829">
    <property type="term" value="C:cytosol"/>
    <property type="evidence" value="ECO:0007669"/>
    <property type="project" value="TreeGrafter"/>
</dbReference>
<dbReference type="NCBIfam" id="TIGR00097">
    <property type="entry name" value="HMP-P_kinase"/>
    <property type="match status" value="1"/>
</dbReference>
<organism evidence="17 18">
    <name type="scientific">Novibacillus thermophilus</name>
    <dbReference type="NCBI Taxonomy" id="1471761"/>
    <lineage>
        <taxon>Bacteria</taxon>
        <taxon>Bacillati</taxon>
        <taxon>Bacillota</taxon>
        <taxon>Bacilli</taxon>
        <taxon>Bacillales</taxon>
        <taxon>Thermoactinomycetaceae</taxon>
        <taxon>Novibacillus</taxon>
    </lineage>
</organism>
<sequence length="272" mass="29526">MGQVPRALTIAGTDPSGGAGIHADLKTFQELCVYGMSVITAVVSQNTLGVKTFLDMPLELIESQMDAVYEDIRPNAVKTGMLSQSDVIRLVAQKMKAYNVDNYVMDPVMVAKSGDALLAETAKKELVNELLPLTTIVTPNLPEAEEITGRTIQNVQQMKDAAKQIVDEFGATAVVVKGGHLDDEARDIYYDGSVFDELVASRYDTKHTHGTGCTFSAAITAELAKGTPLRQAVETAKTYITEAIKHPIHLGRGHGPVNHWAYRNRQEGLSRA</sequence>
<dbReference type="GO" id="GO:0009228">
    <property type="term" value="P:thiamine biosynthetic process"/>
    <property type="evidence" value="ECO:0007669"/>
    <property type="project" value="UniProtKB-KW"/>
</dbReference>
<dbReference type="GO" id="GO:0008902">
    <property type="term" value="F:hydroxymethylpyrimidine kinase activity"/>
    <property type="evidence" value="ECO:0007669"/>
    <property type="project" value="UniProtKB-EC"/>
</dbReference>
<gene>
    <name evidence="17" type="ORF">B0W44_14560</name>
</gene>
<dbReference type="InterPro" id="IPR013749">
    <property type="entry name" value="PM/HMP-P_kinase-1"/>
</dbReference>
<evidence type="ECO:0000256" key="5">
    <source>
        <dbReference type="ARBA" id="ARBA00012135"/>
    </source>
</evidence>
<dbReference type="PANTHER" id="PTHR20858:SF17">
    <property type="entry name" value="HYDROXYMETHYLPYRIMIDINE_PHOSPHOMETHYLPYRIMIDINE KINASE THI20-RELATED"/>
    <property type="match status" value="1"/>
</dbReference>
<proteinExistence type="inferred from homology"/>
<keyword evidence="11" id="KW-0067">ATP-binding</keyword>
<evidence type="ECO:0000256" key="1">
    <source>
        <dbReference type="ARBA" id="ARBA00000151"/>
    </source>
</evidence>
<evidence type="ECO:0000256" key="11">
    <source>
        <dbReference type="ARBA" id="ARBA00022840"/>
    </source>
</evidence>
<accession>A0A1U9K9T2</accession>
<dbReference type="GO" id="GO:0008972">
    <property type="term" value="F:phosphomethylpyrimidine kinase activity"/>
    <property type="evidence" value="ECO:0007669"/>
    <property type="project" value="UniProtKB-EC"/>
</dbReference>
<comment type="pathway">
    <text evidence="13">Cofactor biosynthesis; thiamine diphosphate biosynthesis; 4-amino-2-methyl-5-diphosphomethylpyrimidine from 5-amino-1-(5-phospho-D-ribosyl)imidazole: step 2/3.</text>
</comment>
<evidence type="ECO:0000256" key="8">
    <source>
        <dbReference type="ARBA" id="ARBA00022679"/>
    </source>
</evidence>
<keyword evidence="18" id="KW-1185">Reference proteome</keyword>
<dbReference type="InterPro" id="IPR004399">
    <property type="entry name" value="HMP/HMP-P_kinase_dom"/>
</dbReference>
<evidence type="ECO:0000256" key="12">
    <source>
        <dbReference type="ARBA" id="ARBA00022977"/>
    </source>
</evidence>
<dbReference type="PANTHER" id="PTHR20858">
    <property type="entry name" value="PHOSPHOMETHYLPYRIMIDINE KINASE"/>
    <property type="match status" value="1"/>
</dbReference>
<name>A0A1U9K9T2_9BACL</name>
<dbReference type="InterPro" id="IPR029056">
    <property type="entry name" value="Ribokinase-like"/>
</dbReference>
<dbReference type="Gene3D" id="3.40.1190.20">
    <property type="match status" value="1"/>
</dbReference>
<dbReference type="EMBL" id="CP019699">
    <property type="protein sequence ID" value="AQS56788.1"/>
    <property type="molecule type" value="Genomic_DNA"/>
</dbReference>
<keyword evidence="12" id="KW-0784">Thiamine biosynthesis</keyword>
<dbReference type="Proteomes" id="UP000188603">
    <property type="component" value="Chromosome"/>
</dbReference>
<evidence type="ECO:0000256" key="7">
    <source>
        <dbReference type="ARBA" id="ARBA00019161"/>
    </source>
</evidence>
<evidence type="ECO:0000256" key="3">
    <source>
        <dbReference type="ARBA" id="ARBA00004769"/>
    </source>
</evidence>